<dbReference type="SUPFAM" id="SSF51679">
    <property type="entry name" value="Bacterial luciferase-like"/>
    <property type="match status" value="1"/>
</dbReference>
<proteinExistence type="predicted"/>
<dbReference type="InterPro" id="IPR019945">
    <property type="entry name" value="F420_G6P_DH-rel"/>
</dbReference>
<gene>
    <name evidence="3" type="ORF">A5710_21890</name>
</gene>
<evidence type="ECO:0000256" key="1">
    <source>
        <dbReference type="ARBA" id="ARBA00023002"/>
    </source>
</evidence>
<accession>A0A1A2NTF7</accession>
<evidence type="ECO:0000259" key="2">
    <source>
        <dbReference type="Pfam" id="PF00296"/>
    </source>
</evidence>
<dbReference type="AlphaFoldDB" id="A0A1A2NTF7"/>
<protein>
    <submittedName>
        <fullName evidence="3">LLM class F420-dependent oxidoreductase</fullName>
    </submittedName>
</protein>
<dbReference type="EMBL" id="LZKG01000088">
    <property type="protein sequence ID" value="OBI29401.1"/>
    <property type="molecule type" value="Genomic_DNA"/>
</dbReference>
<dbReference type="InterPro" id="IPR050564">
    <property type="entry name" value="F420-G6PD/mer"/>
</dbReference>
<name>A0A1A2NTF7_MYCSD</name>
<dbReference type="PANTHER" id="PTHR43244:SF1">
    <property type="entry name" value="5,10-METHYLENETETRAHYDROMETHANOPTERIN REDUCTASE"/>
    <property type="match status" value="1"/>
</dbReference>
<organism evidence="3 4">
    <name type="scientific">Mycolicibacter sinensis (strain JDM601)</name>
    <name type="common">Mycobacterium sinense</name>
    <dbReference type="NCBI Taxonomy" id="875328"/>
    <lineage>
        <taxon>Bacteria</taxon>
        <taxon>Bacillati</taxon>
        <taxon>Actinomycetota</taxon>
        <taxon>Actinomycetes</taxon>
        <taxon>Mycobacteriales</taxon>
        <taxon>Mycobacteriaceae</taxon>
        <taxon>Mycolicibacter</taxon>
    </lineage>
</organism>
<dbReference type="PANTHER" id="PTHR43244">
    <property type="match status" value="1"/>
</dbReference>
<sequence>MTTLGYALSSEEFHPNELVRQATRAQRAGFEALWISDHFHPWTDQQGHSPFVWSVIGALSQACTLPITTAVTCPIMRTHPAVVAQAAATSAAQHDGRFVLGVGTGEALNEHITGARWPSAAIRRGMLDEAVAVIRELFTGHQVNHHGRYYTVENARLYTLPPKPTPIYVSGYGPHSARLAGRIGDGYQCSMPDAALVSEFHHAGGMGKPTQAGFKVCYAPSKEQGVRTAQALWASEQLPGELGQNLPTPTHFEQASSLVTADMVAQAVPAGPDAKPYLDRIREFADAGFDEVYVQQIGGDQEEFFAFWESEIAPELAA</sequence>
<dbReference type="GO" id="GO:0016705">
    <property type="term" value="F:oxidoreductase activity, acting on paired donors, with incorporation or reduction of molecular oxygen"/>
    <property type="evidence" value="ECO:0007669"/>
    <property type="project" value="InterPro"/>
</dbReference>
<evidence type="ECO:0000313" key="3">
    <source>
        <dbReference type="EMBL" id="OBI29401.1"/>
    </source>
</evidence>
<reference evidence="4" key="1">
    <citation type="submission" date="2016-06" db="EMBL/GenBank/DDBJ databases">
        <authorList>
            <person name="Sutton G."/>
            <person name="Brinkac L."/>
            <person name="Sanka R."/>
            <person name="Adams M."/>
            <person name="Lau E."/>
            <person name="Sam S."/>
            <person name="Sreng N."/>
            <person name="Him V."/>
            <person name="Kerleguer A."/>
            <person name="Cheng S."/>
        </authorList>
    </citation>
    <scope>NUCLEOTIDE SEQUENCE [LARGE SCALE GENOMIC DNA]</scope>
    <source>
        <strain evidence="4">E1876</strain>
    </source>
</reference>
<dbReference type="Gene3D" id="3.20.20.30">
    <property type="entry name" value="Luciferase-like domain"/>
    <property type="match status" value="1"/>
</dbReference>
<evidence type="ECO:0000313" key="4">
    <source>
        <dbReference type="Proteomes" id="UP000093943"/>
    </source>
</evidence>
<dbReference type="InterPro" id="IPR036661">
    <property type="entry name" value="Luciferase-like_sf"/>
</dbReference>
<feature type="domain" description="Luciferase-like" evidence="2">
    <location>
        <begin position="7"/>
        <end position="291"/>
    </location>
</feature>
<dbReference type="CDD" id="cd01097">
    <property type="entry name" value="Tetrahydromethanopterin_reductase"/>
    <property type="match status" value="1"/>
</dbReference>
<dbReference type="Pfam" id="PF00296">
    <property type="entry name" value="Bac_luciferase"/>
    <property type="match status" value="1"/>
</dbReference>
<dbReference type="Proteomes" id="UP000093943">
    <property type="component" value="Unassembled WGS sequence"/>
</dbReference>
<dbReference type="NCBIfam" id="TIGR03557">
    <property type="entry name" value="F420_G6P_family"/>
    <property type="match status" value="1"/>
</dbReference>
<comment type="caution">
    <text evidence="3">The sequence shown here is derived from an EMBL/GenBank/DDBJ whole genome shotgun (WGS) entry which is preliminary data.</text>
</comment>
<dbReference type="InterPro" id="IPR011251">
    <property type="entry name" value="Luciferase-like_dom"/>
</dbReference>
<dbReference type="RefSeq" id="WP_064921791.1">
    <property type="nucleotide sequence ID" value="NZ_LZJK01000076.1"/>
</dbReference>
<keyword evidence="1" id="KW-0560">Oxidoreductase</keyword>
<dbReference type="OrthoDB" id="180193at2"/>